<name>A0A1G6IFF2_9ACTN</name>
<evidence type="ECO:0000256" key="1">
    <source>
        <dbReference type="SAM" id="Phobius"/>
    </source>
</evidence>
<feature type="transmembrane region" description="Helical" evidence="1">
    <location>
        <begin position="42"/>
        <end position="60"/>
    </location>
</feature>
<keyword evidence="1" id="KW-0472">Membrane</keyword>
<evidence type="ECO:0008006" key="4">
    <source>
        <dbReference type="Google" id="ProtNLM"/>
    </source>
</evidence>
<feature type="transmembrane region" description="Helical" evidence="1">
    <location>
        <begin position="80"/>
        <end position="103"/>
    </location>
</feature>
<dbReference type="EMBL" id="FMZF01000001">
    <property type="protein sequence ID" value="SDC04755.1"/>
    <property type="molecule type" value="Genomic_DNA"/>
</dbReference>
<accession>A0A1G6IFF2</accession>
<protein>
    <recommendedName>
        <fullName evidence="4">HTTM domain-containing protein</fullName>
    </recommendedName>
</protein>
<evidence type="ECO:0000313" key="2">
    <source>
        <dbReference type="EMBL" id="SDC04755.1"/>
    </source>
</evidence>
<dbReference type="Proteomes" id="UP000199416">
    <property type="component" value="Unassembled WGS sequence"/>
</dbReference>
<dbReference type="AlphaFoldDB" id="A0A1G6IFF2"/>
<keyword evidence="1" id="KW-0812">Transmembrane</keyword>
<feature type="transmembrane region" description="Helical" evidence="1">
    <location>
        <begin position="110"/>
        <end position="130"/>
    </location>
</feature>
<feature type="transmembrane region" description="Helical" evidence="1">
    <location>
        <begin position="162"/>
        <end position="184"/>
    </location>
</feature>
<dbReference type="STRING" id="1190417.SAMN05660690_0335"/>
<feature type="transmembrane region" description="Helical" evidence="1">
    <location>
        <begin position="248"/>
        <end position="269"/>
    </location>
</feature>
<organism evidence="2 3">
    <name type="scientific">Geodermatophilus telluris</name>
    <dbReference type="NCBI Taxonomy" id="1190417"/>
    <lineage>
        <taxon>Bacteria</taxon>
        <taxon>Bacillati</taxon>
        <taxon>Actinomycetota</taxon>
        <taxon>Actinomycetes</taxon>
        <taxon>Geodermatophilales</taxon>
        <taxon>Geodermatophilaceae</taxon>
        <taxon>Geodermatophilus</taxon>
    </lineage>
</organism>
<proteinExistence type="predicted"/>
<keyword evidence="3" id="KW-1185">Reference proteome</keyword>
<feature type="transmembrane region" description="Helical" evidence="1">
    <location>
        <begin position="223"/>
        <end position="241"/>
    </location>
</feature>
<dbReference type="RefSeq" id="WP_245691722.1">
    <property type="nucleotide sequence ID" value="NZ_FMZF01000001.1"/>
</dbReference>
<evidence type="ECO:0000313" key="3">
    <source>
        <dbReference type="Proteomes" id="UP000199416"/>
    </source>
</evidence>
<sequence>MSTALPTAEATTRPAPRGPLAAVRGFWTRPVPLARIAVFRTIAYLFVPVDVFLTTAWVAAHADVPTAYYQPLVVGRLLQLPTPTATVVTVVQWLLVAAALAAATGRAPRLLGTAVFLLYSEWMVIAMSYGKVDHDRIAYLVALAVLPTIGVACWRDRRSSEAAGWAMAAVFVTVVLTYFLAAWAKVRFGGWDWATGSTITRAVIRRGTALSEWTLDVPGLLTAAQWVMLVAEFAAPLMLLVRSDRARVALVVFLLGFHLMVFGGLRIIFLPHCVAILSILPWERAPEALAAIRSRLGRGAGRAGGVPAADPPG</sequence>
<feature type="transmembrane region" description="Helical" evidence="1">
    <location>
        <begin position="136"/>
        <end position="155"/>
    </location>
</feature>
<keyword evidence="1" id="KW-1133">Transmembrane helix</keyword>
<reference evidence="3" key="1">
    <citation type="submission" date="2016-10" db="EMBL/GenBank/DDBJ databases">
        <authorList>
            <person name="Varghese N."/>
            <person name="Submissions S."/>
        </authorList>
    </citation>
    <scope>NUCLEOTIDE SEQUENCE [LARGE SCALE GENOMIC DNA]</scope>
    <source>
        <strain evidence="3">DSM 45421</strain>
    </source>
</reference>
<gene>
    <name evidence="2" type="ORF">SAMN05660690_0335</name>
</gene>